<dbReference type="InterPro" id="IPR005135">
    <property type="entry name" value="Endo/exonuclease/phosphatase"/>
</dbReference>
<dbReference type="AlphaFoldDB" id="A0AAD1FR45"/>
<feature type="site" description="Interaction with DNA substrate" evidence="7">
    <location>
        <position position="246"/>
    </location>
</feature>
<dbReference type="RefSeq" id="WP_110548790.1">
    <property type="nucleotide sequence ID" value="NZ_AP014610.1"/>
</dbReference>
<dbReference type="Gene3D" id="3.60.10.10">
    <property type="entry name" value="Endonuclease/exonuclease/phosphatase"/>
    <property type="match status" value="1"/>
</dbReference>
<dbReference type="PROSITE" id="PS51435">
    <property type="entry name" value="AP_NUCLEASE_F1_4"/>
    <property type="match status" value="1"/>
</dbReference>
<feature type="binding site" evidence="6">
    <location>
        <position position="35"/>
    </location>
    <ligand>
        <name>Mg(2+)</name>
        <dbReference type="ChEBI" id="CHEBI:18420"/>
        <label>1</label>
    </ligand>
</feature>
<feature type="binding site" evidence="6">
    <location>
        <position position="7"/>
    </location>
    <ligand>
        <name>Mg(2+)</name>
        <dbReference type="ChEBI" id="CHEBI:18420"/>
        <label>1</label>
    </ligand>
</feature>
<keyword evidence="6" id="KW-0464">Manganese</keyword>
<feature type="binding site" evidence="6">
    <location>
        <position position="245"/>
    </location>
    <ligand>
        <name>Mg(2+)</name>
        <dbReference type="ChEBI" id="CHEBI:18420"/>
        <label>1</label>
    </ligand>
</feature>
<feature type="binding site" evidence="6">
    <location>
        <position position="151"/>
    </location>
    <ligand>
        <name>Mg(2+)</name>
        <dbReference type="ChEBI" id="CHEBI:18420"/>
        <label>1</label>
    </ligand>
</feature>
<feature type="binding site" evidence="6">
    <location>
        <position position="149"/>
    </location>
    <ligand>
        <name>Mg(2+)</name>
        <dbReference type="ChEBI" id="CHEBI:18420"/>
        <label>1</label>
    </ligand>
</feature>
<evidence type="ECO:0000259" key="8">
    <source>
        <dbReference type="Pfam" id="PF03372"/>
    </source>
</evidence>
<dbReference type="GO" id="GO:0003906">
    <property type="term" value="F:DNA-(apurinic or apyrimidinic site) endonuclease activity"/>
    <property type="evidence" value="ECO:0007669"/>
    <property type="project" value="TreeGrafter"/>
</dbReference>
<evidence type="ECO:0000256" key="1">
    <source>
        <dbReference type="ARBA" id="ARBA00007092"/>
    </source>
</evidence>
<evidence type="ECO:0000256" key="6">
    <source>
        <dbReference type="PIRSR" id="PIRSR604808-2"/>
    </source>
</evidence>
<evidence type="ECO:0000256" key="7">
    <source>
        <dbReference type="PIRSR" id="PIRSR604808-3"/>
    </source>
</evidence>
<dbReference type="EC" id="3.1.11.2" evidence="9"/>
<dbReference type="GO" id="GO:0046872">
    <property type="term" value="F:metal ion binding"/>
    <property type="evidence" value="ECO:0007669"/>
    <property type="project" value="UniProtKB-KW"/>
</dbReference>
<keyword evidence="2 6" id="KW-0479">Metal-binding</keyword>
<dbReference type="Proteomes" id="UP000262607">
    <property type="component" value="Chromosome"/>
</dbReference>
<evidence type="ECO:0000256" key="2">
    <source>
        <dbReference type="ARBA" id="ARBA00022723"/>
    </source>
</evidence>
<dbReference type="PANTHER" id="PTHR22748">
    <property type="entry name" value="AP ENDONUCLEASE"/>
    <property type="match status" value="1"/>
</dbReference>
<evidence type="ECO:0000313" key="10">
    <source>
        <dbReference type="Proteomes" id="UP000262607"/>
    </source>
</evidence>
<keyword evidence="4 6" id="KW-0460">Magnesium</keyword>
<comment type="similarity">
    <text evidence="1">Belongs to the DNA repair enzymes AP/ExoA family.</text>
</comment>
<dbReference type="SUPFAM" id="SSF56219">
    <property type="entry name" value="DNase I-like"/>
    <property type="match status" value="1"/>
</dbReference>
<dbReference type="PANTHER" id="PTHR22748:SF6">
    <property type="entry name" value="DNA-(APURINIC OR APYRIMIDINIC SITE) ENDONUCLEASE"/>
    <property type="match status" value="1"/>
</dbReference>
<dbReference type="NCBIfam" id="TIGR00633">
    <property type="entry name" value="xth"/>
    <property type="match status" value="1"/>
</dbReference>
<feature type="domain" description="Endonuclease/exonuclease/phosphatase" evidence="8">
    <location>
        <begin position="4"/>
        <end position="246"/>
    </location>
</feature>
<evidence type="ECO:0000256" key="5">
    <source>
        <dbReference type="PIRSR" id="PIRSR604808-1"/>
    </source>
</evidence>
<reference evidence="9 10" key="1">
    <citation type="submission" date="2014-06" db="EMBL/GenBank/DDBJ databases">
        <title>Genome sequence of the intracellular symbiont Blattabacterium cuenoti, strain CPU2 from the wood feeding cockroach Cryptocercus punctulatus.</title>
        <authorList>
            <person name="Kinjo Y."/>
            <person name="Ohkuma M."/>
            <person name="Tokuda G."/>
        </authorList>
    </citation>
    <scope>NUCLEOTIDE SEQUENCE [LARGE SCALE GENOMIC DNA]</scope>
    <source>
        <strain evidence="9 10">CPU2</strain>
    </source>
</reference>
<evidence type="ECO:0000256" key="4">
    <source>
        <dbReference type="ARBA" id="ARBA00022842"/>
    </source>
</evidence>
<evidence type="ECO:0000256" key="3">
    <source>
        <dbReference type="ARBA" id="ARBA00022801"/>
    </source>
</evidence>
<feature type="site" description="Transition state stabilizer" evidence="7">
    <location>
        <position position="151"/>
    </location>
</feature>
<dbReference type="GO" id="GO:0006284">
    <property type="term" value="P:base-excision repair"/>
    <property type="evidence" value="ECO:0007669"/>
    <property type="project" value="TreeGrafter"/>
</dbReference>
<feature type="active site" evidence="5">
    <location>
        <position position="109"/>
    </location>
</feature>
<dbReference type="GO" id="GO:0008081">
    <property type="term" value="F:phosphoric diester hydrolase activity"/>
    <property type="evidence" value="ECO:0007669"/>
    <property type="project" value="TreeGrafter"/>
</dbReference>
<dbReference type="InterPro" id="IPR004808">
    <property type="entry name" value="AP_endonuc_1"/>
</dbReference>
<accession>A0AAD1FR45</accession>
<feature type="active site" description="Proton acceptor" evidence="5">
    <location>
        <position position="246"/>
    </location>
</feature>
<feature type="binding site" evidence="6">
    <location>
        <position position="246"/>
    </location>
    <ligand>
        <name>Mg(2+)</name>
        <dbReference type="ChEBI" id="CHEBI:18420"/>
        <label>1</label>
    </ligand>
</feature>
<comment type="cofactor">
    <cofactor evidence="6">
        <name>Mg(2+)</name>
        <dbReference type="ChEBI" id="CHEBI:18420"/>
    </cofactor>
    <cofactor evidence="6">
        <name>Mn(2+)</name>
        <dbReference type="ChEBI" id="CHEBI:29035"/>
    </cofactor>
    <text evidence="6">Probably binds two magnesium or manganese ions per subunit.</text>
</comment>
<gene>
    <name evidence="9" type="primary">exoA</name>
    <name evidence="9" type="ORF">CPU2_200</name>
</gene>
<protein>
    <submittedName>
        <fullName evidence="9">Exodeoxyribonuclease</fullName>
        <ecNumber evidence="9">3.1.11.2</ecNumber>
    </submittedName>
</protein>
<dbReference type="NCBIfam" id="TIGR00195">
    <property type="entry name" value="exoDNase_III"/>
    <property type="match status" value="1"/>
</dbReference>
<feature type="site" description="Important for catalytic activity" evidence="7">
    <location>
        <position position="220"/>
    </location>
</feature>
<dbReference type="EMBL" id="AP014610">
    <property type="protein sequence ID" value="BBA17709.1"/>
    <property type="molecule type" value="Genomic_DNA"/>
</dbReference>
<keyword evidence="3 9" id="KW-0378">Hydrolase</keyword>
<dbReference type="GeneID" id="66556870"/>
<proteinExistence type="inferred from homology"/>
<organism evidence="9 10">
    <name type="scientific">Blattabacterium punctulatus CPU2</name>
    <dbReference type="NCBI Taxonomy" id="1457032"/>
    <lineage>
        <taxon>Bacteria</taxon>
        <taxon>Pseudomonadati</taxon>
        <taxon>Bacteroidota</taxon>
        <taxon>Flavobacteriia</taxon>
        <taxon>Flavobacteriales</taxon>
        <taxon>Blattabacteriaceae</taxon>
        <taxon>Blattabacterium</taxon>
    </lineage>
</organism>
<dbReference type="FunFam" id="3.60.10.10:FF:000026">
    <property type="entry name" value="Exodeoxyribonuclease III"/>
    <property type="match status" value="1"/>
</dbReference>
<dbReference type="InterPro" id="IPR036691">
    <property type="entry name" value="Endo/exonu/phosph_ase_sf"/>
</dbReference>
<name>A0AAD1FR45_9FLAO</name>
<feature type="active site" description="Proton donor/acceptor" evidence="5">
    <location>
        <position position="149"/>
    </location>
</feature>
<dbReference type="GO" id="GO:0008311">
    <property type="term" value="F:double-stranded DNA 3'-5' DNA exonuclease activity"/>
    <property type="evidence" value="ECO:0007669"/>
    <property type="project" value="UniProtKB-EC"/>
</dbReference>
<dbReference type="Pfam" id="PF03372">
    <property type="entry name" value="Exo_endo_phos"/>
    <property type="match status" value="1"/>
</dbReference>
<evidence type="ECO:0000313" key="9">
    <source>
        <dbReference type="EMBL" id="BBA17709.1"/>
    </source>
</evidence>
<sequence>MKIISYNINGIRSGINKGLSNWIEINQPDILCFQEIKAFPEQIDTSIFDNLGYYHYWYPSTKRKGYSGVGILCKKEPKYIEYGIGIDSIDQEGRILRIDFKKISVINIYIPSGIDMANRLNFKFYFMDNFIFYIEKMKKKLKNLIICGDYNICHKKIDIHDPIKNHKNSGFLPKERKWMSDFLNLGFIDSFRNYVKESKNYSWWSYRYNSKKNNKGWRIDYIMVSSSLNKKMINAYLLPEIKYSDHCPTVLEIEINK</sequence>